<gene>
    <name evidence="2" type="ORF">ColLi_09521</name>
</gene>
<dbReference type="EMBL" id="BPPX01000023">
    <property type="protein sequence ID" value="GJC86683.1"/>
    <property type="molecule type" value="Genomic_DNA"/>
</dbReference>
<feature type="region of interest" description="Disordered" evidence="1">
    <location>
        <begin position="52"/>
        <end position="73"/>
    </location>
</feature>
<dbReference type="Proteomes" id="UP001055172">
    <property type="component" value="Unassembled WGS sequence"/>
</dbReference>
<keyword evidence="3" id="KW-1185">Reference proteome</keyword>
<evidence type="ECO:0000313" key="2">
    <source>
        <dbReference type="EMBL" id="GJC86683.1"/>
    </source>
</evidence>
<proteinExistence type="predicted"/>
<protein>
    <submittedName>
        <fullName evidence="2">Uncharacterized protein</fullName>
    </submittedName>
</protein>
<accession>A0AA37LWL8</accession>
<evidence type="ECO:0000313" key="3">
    <source>
        <dbReference type="Proteomes" id="UP001055172"/>
    </source>
</evidence>
<dbReference type="AlphaFoldDB" id="A0AA37LWL8"/>
<organism evidence="2 3">
    <name type="scientific">Colletotrichum liriopes</name>
    <dbReference type="NCBI Taxonomy" id="708192"/>
    <lineage>
        <taxon>Eukaryota</taxon>
        <taxon>Fungi</taxon>
        <taxon>Dikarya</taxon>
        <taxon>Ascomycota</taxon>
        <taxon>Pezizomycotina</taxon>
        <taxon>Sordariomycetes</taxon>
        <taxon>Hypocreomycetidae</taxon>
        <taxon>Glomerellales</taxon>
        <taxon>Glomerellaceae</taxon>
        <taxon>Colletotrichum</taxon>
        <taxon>Colletotrichum spaethianum species complex</taxon>
    </lineage>
</organism>
<evidence type="ECO:0000256" key="1">
    <source>
        <dbReference type="SAM" id="MobiDB-lite"/>
    </source>
</evidence>
<comment type="caution">
    <text evidence="2">The sequence shown here is derived from an EMBL/GenBank/DDBJ whole genome shotgun (WGS) entry which is preliminary data.</text>
</comment>
<name>A0AA37LWL8_9PEZI</name>
<sequence>MGFSSGCLTGSLEPGIRTRTNTCASANARPAAAYGSSSQLLSAAAAAAAGGLSSTASLRGRNESPLKGRWGSG</sequence>
<reference evidence="2 3" key="1">
    <citation type="submission" date="2021-07" db="EMBL/GenBank/DDBJ databases">
        <title>Genome data of Colletotrichum spaethianum.</title>
        <authorList>
            <person name="Utami Y.D."/>
            <person name="Hiruma K."/>
        </authorList>
    </citation>
    <scope>NUCLEOTIDE SEQUENCE [LARGE SCALE GENOMIC DNA]</scope>
    <source>
        <strain evidence="2 3">MAFF 242679</strain>
    </source>
</reference>